<dbReference type="InterPro" id="IPR005804">
    <property type="entry name" value="FA_desaturase_dom"/>
</dbReference>
<feature type="transmembrane region" description="Helical" evidence="1">
    <location>
        <begin position="33"/>
        <end position="62"/>
    </location>
</feature>
<organism evidence="3">
    <name type="scientific">marine metagenome</name>
    <dbReference type="NCBI Taxonomy" id="408172"/>
    <lineage>
        <taxon>unclassified sequences</taxon>
        <taxon>metagenomes</taxon>
        <taxon>ecological metagenomes</taxon>
    </lineage>
</organism>
<dbReference type="Pfam" id="PF00487">
    <property type="entry name" value="FA_desaturase"/>
    <property type="match status" value="1"/>
</dbReference>
<evidence type="ECO:0000256" key="1">
    <source>
        <dbReference type="SAM" id="Phobius"/>
    </source>
</evidence>
<feature type="transmembrane region" description="Helical" evidence="1">
    <location>
        <begin position="190"/>
        <end position="209"/>
    </location>
</feature>
<evidence type="ECO:0000259" key="2">
    <source>
        <dbReference type="Pfam" id="PF00487"/>
    </source>
</evidence>
<dbReference type="AlphaFoldDB" id="A0A381WJ68"/>
<keyword evidence="1" id="KW-0812">Transmembrane</keyword>
<protein>
    <recommendedName>
        <fullName evidence="2">Fatty acid desaturase domain-containing protein</fullName>
    </recommendedName>
</protein>
<proteinExistence type="predicted"/>
<dbReference type="InterPro" id="IPR012171">
    <property type="entry name" value="Fatty_acid_desaturase"/>
</dbReference>
<accession>A0A381WJ68</accession>
<name>A0A381WJ68_9ZZZZ</name>
<feature type="transmembrane region" description="Helical" evidence="1">
    <location>
        <begin position="137"/>
        <end position="160"/>
    </location>
</feature>
<reference evidence="3" key="1">
    <citation type="submission" date="2018-05" db="EMBL/GenBank/DDBJ databases">
        <authorList>
            <person name="Lanie J.A."/>
            <person name="Ng W.-L."/>
            <person name="Kazmierczak K.M."/>
            <person name="Andrzejewski T.M."/>
            <person name="Davidsen T.M."/>
            <person name="Wayne K.J."/>
            <person name="Tettelin H."/>
            <person name="Glass J.I."/>
            <person name="Rusch D."/>
            <person name="Podicherti R."/>
            <person name="Tsui H.-C.T."/>
            <person name="Winkler M.E."/>
        </authorList>
    </citation>
    <scope>NUCLEOTIDE SEQUENCE</scope>
</reference>
<dbReference type="PANTHER" id="PTHR19353">
    <property type="entry name" value="FATTY ACID DESATURASE 2"/>
    <property type="match status" value="1"/>
</dbReference>
<keyword evidence="1" id="KW-0472">Membrane</keyword>
<dbReference type="GO" id="GO:0016020">
    <property type="term" value="C:membrane"/>
    <property type="evidence" value="ECO:0007669"/>
    <property type="project" value="TreeGrafter"/>
</dbReference>
<keyword evidence="1" id="KW-1133">Transmembrane helix</keyword>
<sequence length="331" mass="39725">MKVDLNKWYKCDIDKQVYQNLIKRSDWQGIKHVSLWIIVLVFSGYMAFINWGTWWAVFWFFVYGNIYMSSNPIWHDCGHRSAFKSRWLNEIFYQITSFMYSYEPVRWKWSHFRHHSHTLSTDGPYDYEIQITKPTDLFYVLLMHIPGGNLLIIHKTFLFFHLETVKHAIGIVTPVMEDCIPEKKRPSCRLFARIHVSIWLAIIILSLILKSWLPTLYLLLPFMYGTTFMQCIHFMQHAGLKNNIKDHRLCVRTVKLNPFFSFLNWNMEYHLEHHMFPMVPAYNLKKLHDVLKKQMPQPKNGFWDAYKEIIPTIIKQSKDPNYILKVDLPTQ</sequence>
<dbReference type="EMBL" id="UINC01011833">
    <property type="protein sequence ID" value="SVA51973.1"/>
    <property type="molecule type" value="Genomic_DNA"/>
</dbReference>
<dbReference type="GO" id="GO:0016717">
    <property type="term" value="F:oxidoreductase activity, acting on paired donors, with oxidation of a pair of donors resulting in the reduction of molecular oxygen to two molecules of water"/>
    <property type="evidence" value="ECO:0007669"/>
    <property type="project" value="TreeGrafter"/>
</dbReference>
<dbReference type="PANTHER" id="PTHR19353:SF19">
    <property type="entry name" value="DELTA(5) FATTY ACID DESATURASE C-RELATED"/>
    <property type="match status" value="1"/>
</dbReference>
<gene>
    <name evidence="3" type="ORF">METZ01_LOCUS104827</name>
</gene>
<feature type="domain" description="Fatty acid desaturase" evidence="2">
    <location>
        <begin position="54"/>
        <end position="303"/>
    </location>
</feature>
<dbReference type="GO" id="GO:0008610">
    <property type="term" value="P:lipid biosynthetic process"/>
    <property type="evidence" value="ECO:0007669"/>
    <property type="project" value="UniProtKB-ARBA"/>
</dbReference>
<evidence type="ECO:0000313" key="3">
    <source>
        <dbReference type="EMBL" id="SVA51973.1"/>
    </source>
</evidence>